<proteinExistence type="inferred from homology"/>
<evidence type="ECO:0000256" key="3">
    <source>
        <dbReference type="ARBA" id="ARBA00023125"/>
    </source>
</evidence>
<dbReference type="InterPro" id="IPR036388">
    <property type="entry name" value="WH-like_DNA-bd_sf"/>
</dbReference>
<dbReference type="GO" id="GO:0003700">
    <property type="term" value="F:DNA-binding transcription factor activity"/>
    <property type="evidence" value="ECO:0007669"/>
    <property type="project" value="InterPro"/>
</dbReference>
<dbReference type="Proteomes" id="UP000277896">
    <property type="component" value="Chromosome"/>
</dbReference>
<evidence type="ECO:0000256" key="1">
    <source>
        <dbReference type="ARBA" id="ARBA00009437"/>
    </source>
</evidence>
<evidence type="ECO:0000259" key="5">
    <source>
        <dbReference type="PROSITE" id="PS50931"/>
    </source>
</evidence>
<evidence type="ECO:0000256" key="2">
    <source>
        <dbReference type="ARBA" id="ARBA00023015"/>
    </source>
</evidence>
<dbReference type="PROSITE" id="PS50931">
    <property type="entry name" value="HTH_LYSR"/>
    <property type="match status" value="1"/>
</dbReference>
<accession>A0AAD0TQQ4</accession>
<dbReference type="PANTHER" id="PTHR30126">
    <property type="entry name" value="HTH-TYPE TRANSCRIPTIONAL REGULATOR"/>
    <property type="match status" value="1"/>
</dbReference>
<organism evidence="6 7">
    <name type="scientific">Lactiplantibacillus paraplantarum</name>
    <dbReference type="NCBI Taxonomy" id="60520"/>
    <lineage>
        <taxon>Bacteria</taxon>
        <taxon>Bacillati</taxon>
        <taxon>Bacillota</taxon>
        <taxon>Bacilli</taxon>
        <taxon>Lactobacillales</taxon>
        <taxon>Lactobacillaceae</taxon>
        <taxon>Lactiplantibacillus</taxon>
    </lineage>
</organism>
<dbReference type="PRINTS" id="PR00039">
    <property type="entry name" value="HTHLYSR"/>
</dbReference>
<dbReference type="EMBL" id="CP032744">
    <property type="protein sequence ID" value="AYJ39724.1"/>
    <property type="molecule type" value="Genomic_DNA"/>
</dbReference>
<keyword evidence="3" id="KW-0238">DNA-binding</keyword>
<protein>
    <submittedName>
        <fullName evidence="6">LysR family transcriptional regulator</fullName>
    </submittedName>
</protein>
<dbReference type="InterPro" id="IPR000847">
    <property type="entry name" value="LysR_HTH_N"/>
</dbReference>
<sequence length="300" mass="33112">MTKLAISNQDSKELLTVNTDTLKMFITIAQAGSISAAAQQLGYAQSNISTKLQQLERDLNTRLFYRNNRGIVLTATGQQLLQRASQIVQLTDRTITDIQHPNDVRGRLRLGTLQAAASTFLPPILSHYHQHYPKVTLTIQTGTTLTNTQAVLNYQVDGAIIGGTVNDDALISIPLMQEPLCLITATSSMADIHHTPILVFPVGCAYRKTLERWLDSQQITLHYPVEFDYLNAIIASVSAGLGMSILPTRVVQPYVDAGVLNAVTLPAPFATLPVTFIYRQDTVMSAPFDHFITAIRHYHD</sequence>
<reference evidence="6 7" key="1">
    <citation type="submission" date="2018-10" db="EMBL/GenBank/DDBJ databases">
        <title>Genome seuquencing of Lactobacillus species.</title>
        <authorList>
            <person name="Baek C."/>
            <person name="Yi H."/>
        </authorList>
    </citation>
    <scope>NUCLEOTIDE SEQUENCE [LARGE SCALE GENOMIC DNA]</scope>
    <source>
        <strain evidence="6 7">DSM 10667</strain>
    </source>
</reference>
<feature type="domain" description="HTH lysR-type" evidence="5">
    <location>
        <begin position="17"/>
        <end position="74"/>
    </location>
</feature>
<keyword evidence="2" id="KW-0805">Transcription regulation</keyword>
<dbReference type="Gene3D" id="1.10.10.10">
    <property type="entry name" value="Winged helix-like DNA-binding domain superfamily/Winged helix DNA-binding domain"/>
    <property type="match status" value="1"/>
</dbReference>
<gene>
    <name evidence="6" type="ORF">LP667_13400</name>
</gene>
<dbReference type="Gene3D" id="3.40.190.290">
    <property type="match status" value="1"/>
</dbReference>
<dbReference type="SUPFAM" id="SSF53850">
    <property type="entry name" value="Periplasmic binding protein-like II"/>
    <property type="match status" value="1"/>
</dbReference>
<evidence type="ECO:0000313" key="7">
    <source>
        <dbReference type="Proteomes" id="UP000277896"/>
    </source>
</evidence>
<dbReference type="AlphaFoldDB" id="A0AAD0TQQ4"/>
<keyword evidence="4" id="KW-0804">Transcription</keyword>
<dbReference type="GO" id="GO:0000976">
    <property type="term" value="F:transcription cis-regulatory region binding"/>
    <property type="evidence" value="ECO:0007669"/>
    <property type="project" value="TreeGrafter"/>
</dbReference>
<dbReference type="InterPro" id="IPR005119">
    <property type="entry name" value="LysR_subst-bd"/>
</dbReference>
<evidence type="ECO:0000256" key="4">
    <source>
        <dbReference type="ARBA" id="ARBA00023163"/>
    </source>
</evidence>
<dbReference type="Pfam" id="PF00126">
    <property type="entry name" value="HTH_1"/>
    <property type="match status" value="1"/>
</dbReference>
<evidence type="ECO:0000313" key="6">
    <source>
        <dbReference type="EMBL" id="AYJ39724.1"/>
    </source>
</evidence>
<dbReference type="InterPro" id="IPR036390">
    <property type="entry name" value="WH_DNA-bd_sf"/>
</dbReference>
<dbReference type="Pfam" id="PF03466">
    <property type="entry name" value="LysR_substrate"/>
    <property type="match status" value="1"/>
</dbReference>
<comment type="similarity">
    <text evidence="1">Belongs to the LysR transcriptional regulatory family.</text>
</comment>
<dbReference type="PANTHER" id="PTHR30126:SF40">
    <property type="entry name" value="HTH-TYPE TRANSCRIPTIONAL REGULATOR GLTR"/>
    <property type="match status" value="1"/>
</dbReference>
<name>A0AAD0TQQ4_9LACO</name>
<dbReference type="FunFam" id="1.10.10.10:FF:000001">
    <property type="entry name" value="LysR family transcriptional regulator"/>
    <property type="match status" value="1"/>
</dbReference>
<dbReference type="SUPFAM" id="SSF46785">
    <property type="entry name" value="Winged helix' DNA-binding domain"/>
    <property type="match status" value="1"/>
</dbReference>